<name>A0ABW9J7R1_9SPHI</name>
<proteinExistence type="predicted"/>
<dbReference type="EMBL" id="SSHJ02000007">
    <property type="protein sequence ID" value="MFN0256529.1"/>
    <property type="molecule type" value="Genomic_DNA"/>
</dbReference>
<sequence>MEMGFNVLVIIACLLLLFFCIYLEVKRENKHWLAGRILGNILLFGSLALIAIPLFYQKKEVQLKNTLIIITTGANVDSLSKIQGKKCYTEPLLHRKLKGKATYLPDLAYYLSEHPTTNSLQIFGYGLPEQDLKKLDSISSSFYPAAAPSGLVTCHWIEKLKQEEVFTVQGRYRNNASRTVQLKLIGFGTTLDSTIIAANTLQDFSLKHQIRNNGKAVLQLIGLLGKDTVSKENVPIQSFPKTPVKTFMLTSFPSFEYKFLKNWLYEKQYPVAARSRISKDKFSTDFLNRDSIKLANISLNQLQKEDVLMIDQNELENITVGTRQTLMQAVEKGLGLIVWVDEPNAGSLQKRIKQVKNLKDDKLLRLTIIDQQQGLSELSTDLKWLLSIQKGQQALINNQRNQTIALQELYGSGKITYTTLSNSYQWLLNGRQEDYANYWTSLINAVARKQSTNINLNTGSLFPVINEKLKLYLSTDNSNAPKVSYQNKSLTVNQNLLFPNHWEAQVWPLKSGWQTTQVNKKAEDFYVFEKQAWSSIKISQTIQSNLDYSLKTNTETTKPLKKEVIYKKEVSKWWFLIVLVLSSSFLWFEKRHHAKN</sequence>
<evidence type="ECO:0000256" key="1">
    <source>
        <dbReference type="SAM" id="Phobius"/>
    </source>
</evidence>
<organism evidence="2 3">
    <name type="scientific">Pedobacter ureilyticus</name>
    <dbReference type="NCBI Taxonomy" id="1393051"/>
    <lineage>
        <taxon>Bacteria</taxon>
        <taxon>Pseudomonadati</taxon>
        <taxon>Bacteroidota</taxon>
        <taxon>Sphingobacteriia</taxon>
        <taxon>Sphingobacteriales</taxon>
        <taxon>Sphingobacteriaceae</taxon>
        <taxon>Pedobacter</taxon>
    </lineage>
</organism>
<dbReference type="RefSeq" id="WP_138723629.1">
    <property type="nucleotide sequence ID" value="NZ_SSHJ02000007.1"/>
</dbReference>
<evidence type="ECO:0000313" key="2">
    <source>
        <dbReference type="EMBL" id="MFN0256529.1"/>
    </source>
</evidence>
<keyword evidence="1" id="KW-0812">Transmembrane</keyword>
<evidence type="ECO:0000313" key="3">
    <source>
        <dbReference type="Proteomes" id="UP001517247"/>
    </source>
</evidence>
<feature type="transmembrane region" description="Helical" evidence="1">
    <location>
        <begin position="37"/>
        <end position="56"/>
    </location>
</feature>
<comment type="caution">
    <text evidence="2">The sequence shown here is derived from an EMBL/GenBank/DDBJ whole genome shotgun (WGS) entry which is preliminary data.</text>
</comment>
<keyword evidence="1" id="KW-0472">Membrane</keyword>
<reference evidence="2 3" key="1">
    <citation type="submission" date="2024-12" db="EMBL/GenBank/DDBJ databases">
        <authorList>
            <person name="Hu S."/>
        </authorList>
    </citation>
    <scope>NUCLEOTIDE SEQUENCE [LARGE SCALE GENOMIC DNA]</scope>
    <source>
        <strain evidence="2 3">THG-T11</strain>
    </source>
</reference>
<evidence type="ECO:0008006" key="4">
    <source>
        <dbReference type="Google" id="ProtNLM"/>
    </source>
</evidence>
<protein>
    <recommendedName>
        <fullName evidence="4">VWA domain-containing protein</fullName>
    </recommendedName>
</protein>
<keyword evidence="3" id="KW-1185">Reference proteome</keyword>
<dbReference type="Proteomes" id="UP001517247">
    <property type="component" value="Unassembled WGS sequence"/>
</dbReference>
<gene>
    <name evidence="2" type="ORF">E6A44_013150</name>
</gene>
<accession>A0ABW9J7R1</accession>
<feature type="transmembrane region" description="Helical" evidence="1">
    <location>
        <begin position="6"/>
        <end position="25"/>
    </location>
</feature>
<keyword evidence="1" id="KW-1133">Transmembrane helix</keyword>